<keyword evidence="2 5" id="KW-0645">Protease</keyword>
<evidence type="ECO:0000313" key="10">
    <source>
        <dbReference type="EMBL" id="KKR87033.1"/>
    </source>
</evidence>
<evidence type="ECO:0000256" key="5">
    <source>
        <dbReference type="RuleBase" id="RU004404"/>
    </source>
</evidence>
<keyword evidence="4 5" id="KW-0720">Serine protease</keyword>
<organism evidence="10 11">
    <name type="scientific">Candidatus Curtissbacteria bacterium GW2011_GWA1_41_11</name>
    <dbReference type="NCBI Taxonomy" id="1618409"/>
    <lineage>
        <taxon>Bacteria</taxon>
        <taxon>Candidatus Curtissiibacteriota</taxon>
    </lineage>
</organism>
<keyword evidence="3 5" id="KW-0378">Hydrolase</keyword>
<dbReference type="InterPro" id="IPR036034">
    <property type="entry name" value="PDZ_sf"/>
</dbReference>
<feature type="compositionally biased region" description="Polar residues" evidence="6">
    <location>
        <begin position="10"/>
        <end position="22"/>
    </location>
</feature>
<evidence type="ECO:0000256" key="2">
    <source>
        <dbReference type="ARBA" id="ARBA00022670"/>
    </source>
</evidence>
<feature type="transmembrane region" description="Helical" evidence="7">
    <location>
        <begin position="44"/>
        <end position="65"/>
    </location>
</feature>
<dbReference type="CDD" id="cd07560">
    <property type="entry name" value="Peptidase_S41_CPP"/>
    <property type="match status" value="1"/>
</dbReference>
<dbReference type="PANTHER" id="PTHR32060:SF30">
    <property type="entry name" value="CARBOXY-TERMINAL PROCESSING PROTEASE CTPA"/>
    <property type="match status" value="1"/>
</dbReference>
<dbReference type="Proteomes" id="UP000034854">
    <property type="component" value="Unassembled WGS sequence"/>
</dbReference>
<dbReference type="PANTHER" id="PTHR32060">
    <property type="entry name" value="TAIL-SPECIFIC PROTEASE"/>
    <property type="match status" value="1"/>
</dbReference>
<feature type="domain" description="PDZ" evidence="8">
    <location>
        <begin position="158"/>
        <end position="230"/>
    </location>
</feature>
<dbReference type="GO" id="GO:0006508">
    <property type="term" value="P:proteolysis"/>
    <property type="evidence" value="ECO:0007669"/>
    <property type="project" value="UniProtKB-KW"/>
</dbReference>
<evidence type="ECO:0000256" key="3">
    <source>
        <dbReference type="ARBA" id="ARBA00022801"/>
    </source>
</evidence>
<evidence type="ECO:0000256" key="6">
    <source>
        <dbReference type="SAM" id="MobiDB-lite"/>
    </source>
</evidence>
<dbReference type="Pfam" id="PF03572">
    <property type="entry name" value="Peptidase_S41"/>
    <property type="match status" value="1"/>
</dbReference>
<dbReference type="InterPro" id="IPR001478">
    <property type="entry name" value="PDZ"/>
</dbReference>
<evidence type="ECO:0000256" key="1">
    <source>
        <dbReference type="ARBA" id="ARBA00009179"/>
    </source>
</evidence>
<dbReference type="Pfam" id="PF00595">
    <property type="entry name" value="PDZ"/>
    <property type="match status" value="1"/>
</dbReference>
<dbReference type="SUPFAM" id="SSF52096">
    <property type="entry name" value="ClpP/crotonase"/>
    <property type="match status" value="1"/>
</dbReference>
<dbReference type="GO" id="GO:0008236">
    <property type="term" value="F:serine-type peptidase activity"/>
    <property type="evidence" value="ECO:0007669"/>
    <property type="project" value="UniProtKB-KW"/>
</dbReference>
<dbReference type="Gene3D" id="3.90.226.10">
    <property type="entry name" value="2-enoyl-CoA Hydratase, Chain A, domain 1"/>
    <property type="match status" value="1"/>
</dbReference>
<dbReference type="Pfam" id="PF22694">
    <property type="entry name" value="CtpB_N-like"/>
    <property type="match status" value="1"/>
</dbReference>
<dbReference type="GO" id="GO:0004175">
    <property type="term" value="F:endopeptidase activity"/>
    <property type="evidence" value="ECO:0007669"/>
    <property type="project" value="TreeGrafter"/>
</dbReference>
<dbReference type="SMART" id="SM00245">
    <property type="entry name" value="TSPc"/>
    <property type="match status" value="1"/>
</dbReference>
<evidence type="ECO:0000256" key="7">
    <source>
        <dbReference type="SAM" id="Phobius"/>
    </source>
</evidence>
<feature type="region of interest" description="Disordered" evidence="6">
    <location>
        <begin position="1"/>
        <end position="36"/>
    </location>
</feature>
<dbReference type="Gene3D" id="3.30.750.44">
    <property type="match status" value="1"/>
</dbReference>
<dbReference type="CDD" id="cd06782">
    <property type="entry name" value="cpPDZ_CPP-like"/>
    <property type="match status" value="1"/>
</dbReference>
<evidence type="ECO:0000256" key="4">
    <source>
        <dbReference type="ARBA" id="ARBA00022825"/>
    </source>
</evidence>
<dbReference type="SMART" id="SM00228">
    <property type="entry name" value="PDZ"/>
    <property type="match status" value="1"/>
</dbReference>
<dbReference type="FunFam" id="2.30.42.10:FF:000063">
    <property type="entry name" value="Peptidase, S41 family"/>
    <property type="match status" value="1"/>
</dbReference>
<evidence type="ECO:0000259" key="9">
    <source>
        <dbReference type="SMART" id="SM00245"/>
    </source>
</evidence>
<sequence>MPSEKKIAQSEINPQKSETESPPQGGAPESQETNSEQIEKKGSLVGFLVQFLLVAFVFFAIGFVVGQKKIEIDRRGKVPIVNVSNQTSPEVQNVDFSLFWEVFKILPEKYIDKDAVSAQEMVYGAISGMVRSLGDPYTAFVNPKQNELIKSELAGAYEGVGIQIGFNEDKRLAVIAPLSGTPAEREGIFAKDIIAKIDKRDTFDLTLPEAVELIRGPSGTKVKLTLIREGEAEPIEKEVERANIDVKSVEVEFRNAGSKEIAIIKVSRFGEKTDSEWDIVVSEVEARDVDGVIVDMRNNPGGLLSSAIHLGGEFVSGTVVKQRDANGREAESSAESQGRLLKMPLVVIVNGGSASAAEIFAGAIQDKRRGQIIGEQTFGKGTVQDVVDLPGGSSLHVTIAQWLTPNGNSIQDAGITPDIVVELNAEDREAKRDPQLDRALEEI</sequence>
<dbReference type="Gene3D" id="2.30.42.10">
    <property type="match status" value="1"/>
</dbReference>
<dbReference type="InterPro" id="IPR055210">
    <property type="entry name" value="CtpA/B_N"/>
</dbReference>
<accession>A0A0G0UDK0</accession>
<name>A0A0G0UDK0_9BACT</name>
<comment type="caution">
    <text evidence="10">The sequence shown here is derived from an EMBL/GenBank/DDBJ whole genome shotgun (WGS) entry which is preliminary data.</text>
</comment>
<gene>
    <name evidence="10" type="ORF">UU34_C0008G0057</name>
</gene>
<keyword evidence="7" id="KW-0812">Transmembrane</keyword>
<dbReference type="InterPro" id="IPR005151">
    <property type="entry name" value="Tail-specific_protease"/>
</dbReference>
<reference evidence="10 11" key="1">
    <citation type="journal article" date="2015" name="Nature">
        <title>rRNA introns, odd ribosomes, and small enigmatic genomes across a large radiation of phyla.</title>
        <authorList>
            <person name="Brown C.T."/>
            <person name="Hug L.A."/>
            <person name="Thomas B.C."/>
            <person name="Sharon I."/>
            <person name="Castelle C.J."/>
            <person name="Singh A."/>
            <person name="Wilkins M.J."/>
            <person name="Williams K.H."/>
            <person name="Banfield J.F."/>
        </authorList>
    </citation>
    <scope>NUCLEOTIDE SEQUENCE [LARGE SCALE GENOMIC DNA]</scope>
</reference>
<evidence type="ECO:0000259" key="8">
    <source>
        <dbReference type="SMART" id="SM00228"/>
    </source>
</evidence>
<dbReference type="AlphaFoldDB" id="A0A0G0UDK0"/>
<evidence type="ECO:0000313" key="11">
    <source>
        <dbReference type="Proteomes" id="UP000034854"/>
    </source>
</evidence>
<dbReference type="SUPFAM" id="SSF50156">
    <property type="entry name" value="PDZ domain-like"/>
    <property type="match status" value="1"/>
</dbReference>
<protein>
    <submittedName>
        <fullName evidence="10">Carboxyl-terminal protease</fullName>
    </submittedName>
</protein>
<keyword evidence="7" id="KW-0472">Membrane</keyword>
<feature type="domain" description="Tail specific protease" evidence="9">
    <location>
        <begin position="232"/>
        <end position="422"/>
    </location>
</feature>
<keyword evidence="7" id="KW-1133">Transmembrane helix</keyword>
<dbReference type="InterPro" id="IPR004447">
    <property type="entry name" value="Peptidase_S41A"/>
</dbReference>
<dbReference type="GO" id="GO:0030288">
    <property type="term" value="C:outer membrane-bounded periplasmic space"/>
    <property type="evidence" value="ECO:0007669"/>
    <property type="project" value="TreeGrafter"/>
</dbReference>
<dbReference type="GO" id="GO:0007165">
    <property type="term" value="P:signal transduction"/>
    <property type="evidence" value="ECO:0007669"/>
    <property type="project" value="TreeGrafter"/>
</dbReference>
<comment type="similarity">
    <text evidence="1 5">Belongs to the peptidase S41A family.</text>
</comment>
<dbReference type="EMBL" id="LCAG01000008">
    <property type="protein sequence ID" value="KKR87033.1"/>
    <property type="molecule type" value="Genomic_DNA"/>
</dbReference>
<dbReference type="NCBIfam" id="TIGR00225">
    <property type="entry name" value="prc"/>
    <property type="match status" value="1"/>
</dbReference>
<dbReference type="InterPro" id="IPR029045">
    <property type="entry name" value="ClpP/crotonase-like_dom_sf"/>
</dbReference>
<proteinExistence type="inferred from homology"/>